<evidence type="ECO:0000313" key="2">
    <source>
        <dbReference type="EMBL" id="MBE9397558.1"/>
    </source>
</evidence>
<evidence type="ECO:0000313" key="3">
    <source>
        <dbReference type="Proteomes" id="UP000640333"/>
    </source>
</evidence>
<sequence>MTRYFNALATLAIFAIFLKLGSLTSVINKLQIGQQELAVGMGLATLGSLLGLQLFSLESTKHKHTPPIKLGVNLGGSVVPLLFLLFFFNQQSPQIQHVFILTALVTAVVYPMTRMDRQRGMVIYLFGAVISAALGALILDPNNYLVLAYSAAVLGTLIGGDLLHLLQLKKLKEMSNRTVFIGGGGILDAIFLSGLMAMMTAETFQQMQFL</sequence>
<name>A0A8J7FJX1_9GAMM</name>
<dbReference type="InterPro" id="IPR011672">
    <property type="entry name" value="DUF1614"/>
</dbReference>
<dbReference type="RefSeq" id="WP_193953110.1">
    <property type="nucleotide sequence ID" value="NZ_JADEYS010000008.1"/>
</dbReference>
<keyword evidence="3" id="KW-1185">Reference proteome</keyword>
<evidence type="ECO:0000256" key="1">
    <source>
        <dbReference type="SAM" id="Phobius"/>
    </source>
</evidence>
<feature type="transmembrane region" description="Helical" evidence="1">
    <location>
        <begin position="178"/>
        <end position="201"/>
    </location>
</feature>
<proteinExistence type="predicted"/>
<gene>
    <name evidence="2" type="ORF">IOQ59_09835</name>
</gene>
<keyword evidence="1" id="KW-1133">Transmembrane helix</keyword>
<reference evidence="2" key="1">
    <citation type="submission" date="2020-10" db="EMBL/GenBank/DDBJ databases">
        <title>Bacterium isolated from coastal waters sediment.</title>
        <authorList>
            <person name="Chen R.-J."/>
            <person name="Lu D.-C."/>
            <person name="Zhu K.-L."/>
            <person name="Du Z.-J."/>
        </authorList>
    </citation>
    <scope>NUCLEOTIDE SEQUENCE</scope>
    <source>
        <strain evidence="2">N1Y112</strain>
    </source>
</reference>
<comment type="caution">
    <text evidence="2">The sequence shown here is derived from an EMBL/GenBank/DDBJ whole genome shotgun (WGS) entry which is preliminary data.</text>
</comment>
<keyword evidence="1" id="KW-0812">Transmembrane</keyword>
<feature type="transmembrane region" description="Helical" evidence="1">
    <location>
        <begin position="145"/>
        <end position="166"/>
    </location>
</feature>
<keyword evidence="1" id="KW-0472">Membrane</keyword>
<dbReference type="Pfam" id="PF07758">
    <property type="entry name" value="DUF1614"/>
    <property type="match status" value="1"/>
</dbReference>
<feature type="transmembrane region" description="Helical" evidence="1">
    <location>
        <begin position="70"/>
        <end position="88"/>
    </location>
</feature>
<feature type="transmembrane region" description="Helical" evidence="1">
    <location>
        <begin position="39"/>
        <end position="58"/>
    </location>
</feature>
<dbReference type="Proteomes" id="UP000640333">
    <property type="component" value="Unassembled WGS sequence"/>
</dbReference>
<protein>
    <submittedName>
        <fullName evidence="2">DUF1614 domain-containing protein</fullName>
    </submittedName>
</protein>
<accession>A0A8J7FJX1</accession>
<feature type="transmembrane region" description="Helical" evidence="1">
    <location>
        <begin position="122"/>
        <end position="139"/>
    </location>
</feature>
<feature type="transmembrane region" description="Helical" evidence="1">
    <location>
        <begin position="94"/>
        <end position="110"/>
    </location>
</feature>
<organism evidence="2 3">
    <name type="scientific">Pontibacterium sinense</name>
    <dbReference type="NCBI Taxonomy" id="2781979"/>
    <lineage>
        <taxon>Bacteria</taxon>
        <taxon>Pseudomonadati</taxon>
        <taxon>Pseudomonadota</taxon>
        <taxon>Gammaproteobacteria</taxon>
        <taxon>Oceanospirillales</taxon>
        <taxon>Oceanospirillaceae</taxon>
        <taxon>Pontibacterium</taxon>
    </lineage>
</organism>
<dbReference type="AlphaFoldDB" id="A0A8J7FJX1"/>
<dbReference type="EMBL" id="JADEYS010000008">
    <property type="protein sequence ID" value="MBE9397558.1"/>
    <property type="molecule type" value="Genomic_DNA"/>
</dbReference>